<dbReference type="Pfam" id="PF23098">
    <property type="entry name" value="Beta-prop_NOL10_N"/>
    <property type="match status" value="1"/>
</dbReference>
<dbReference type="InterPro" id="IPR056551">
    <property type="entry name" value="Beta-prop_NOL10_N"/>
</dbReference>
<evidence type="ECO:0000256" key="4">
    <source>
        <dbReference type="ARBA" id="ARBA00022737"/>
    </source>
</evidence>
<dbReference type="InterPro" id="IPR040382">
    <property type="entry name" value="NOL10/Enp2"/>
</dbReference>
<protein>
    <submittedName>
        <fullName evidence="10">Nucleolar protein 10</fullName>
    </submittedName>
</protein>
<feature type="domain" description="Nucleolar protein 10-like N-terminal" evidence="9">
    <location>
        <begin position="1"/>
        <end position="375"/>
    </location>
</feature>
<dbReference type="PANTHER" id="PTHR14927:SF0">
    <property type="entry name" value="NUCLEOLAR PROTEIN 10"/>
    <property type="match status" value="1"/>
</dbReference>
<keyword evidence="4" id="KW-0677">Repeat</keyword>
<feature type="domain" description="Nucleolar protein 10-like second" evidence="8">
    <location>
        <begin position="378"/>
        <end position="426"/>
    </location>
</feature>
<proteinExistence type="inferred from homology"/>
<dbReference type="InterPro" id="IPR012580">
    <property type="entry name" value="NUC153"/>
</dbReference>
<keyword evidence="11" id="KW-1185">Reference proteome</keyword>
<gene>
    <name evidence="10" type="ORF">GBAR_LOCUS499</name>
</gene>
<feature type="compositionally biased region" description="Basic and acidic residues" evidence="6">
    <location>
        <begin position="630"/>
        <end position="645"/>
    </location>
</feature>
<keyword evidence="5" id="KW-0539">Nucleus</keyword>
<dbReference type="SUPFAM" id="SSF50978">
    <property type="entry name" value="WD40 repeat-like"/>
    <property type="match status" value="1"/>
</dbReference>
<dbReference type="GO" id="GO:0030686">
    <property type="term" value="C:90S preribosome"/>
    <property type="evidence" value="ECO:0007669"/>
    <property type="project" value="TreeGrafter"/>
</dbReference>
<keyword evidence="3" id="KW-0853">WD repeat</keyword>
<dbReference type="AlphaFoldDB" id="A0AA35QT87"/>
<dbReference type="Pfam" id="PF23097">
    <property type="entry name" value="NOL10_2nd"/>
    <property type="match status" value="1"/>
</dbReference>
<evidence type="ECO:0000256" key="6">
    <source>
        <dbReference type="SAM" id="MobiDB-lite"/>
    </source>
</evidence>
<dbReference type="InterPro" id="IPR036322">
    <property type="entry name" value="WD40_repeat_dom_sf"/>
</dbReference>
<dbReference type="Pfam" id="PF08159">
    <property type="entry name" value="NUC153"/>
    <property type="match status" value="1"/>
</dbReference>
<comment type="similarity">
    <text evidence="2">Belongs to the WD repeat NOL10/ENP2 family.</text>
</comment>
<comment type="caution">
    <text evidence="10">The sequence shown here is derived from an EMBL/GenBank/DDBJ whole genome shotgun (WGS) entry which is preliminary data.</text>
</comment>
<evidence type="ECO:0000256" key="5">
    <source>
        <dbReference type="ARBA" id="ARBA00023242"/>
    </source>
</evidence>
<feature type="region of interest" description="Disordered" evidence="6">
    <location>
        <begin position="516"/>
        <end position="555"/>
    </location>
</feature>
<dbReference type="FunFam" id="2.130.10.10:FF:000980">
    <property type="entry name" value="Nucleolar protein 10"/>
    <property type="match status" value="1"/>
</dbReference>
<accession>A0AA35QT87</accession>
<comment type="subcellular location">
    <subcellularLocation>
        <location evidence="1">Nucleus</location>
        <location evidence="1">Nucleolus</location>
    </subcellularLocation>
</comment>
<dbReference type="GO" id="GO:0000462">
    <property type="term" value="P:maturation of SSU-rRNA from tricistronic rRNA transcript (SSU-rRNA, 5.8S rRNA, LSU-rRNA)"/>
    <property type="evidence" value="ECO:0007669"/>
    <property type="project" value="TreeGrafter"/>
</dbReference>
<organism evidence="10 11">
    <name type="scientific">Geodia barretti</name>
    <name type="common">Barrett's horny sponge</name>
    <dbReference type="NCBI Taxonomy" id="519541"/>
    <lineage>
        <taxon>Eukaryota</taxon>
        <taxon>Metazoa</taxon>
        <taxon>Porifera</taxon>
        <taxon>Demospongiae</taxon>
        <taxon>Heteroscleromorpha</taxon>
        <taxon>Tetractinellida</taxon>
        <taxon>Astrophorina</taxon>
        <taxon>Geodiidae</taxon>
        <taxon>Geodia</taxon>
    </lineage>
</organism>
<dbReference type="PANTHER" id="PTHR14927">
    <property type="entry name" value="NUCLEOLAR PROTEIN 10"/>
    <property type="match status" value="1"/>
</dbReference>
<dbReference type="EMBL" id="CASHTH010000074">
    <property type="protein sequence ID" value="CAI7990525.1"/>
    <property type="molecule type" value="Genomic_DNA"/>
</dbReference>
<evidence type="ECO:0000259" key="9">
    <source>
        <dbReference type="Pfam" id="PF23098"/>
    </source>
</evidence>
<evidence type="ECO:0000259" key="8">
    <source>
        <dbReference type="Pfam" id="PF23097"/>
    </source>
</evidence>
<sequence>MQVTTAGGVKVYNLSAGKSLPEWISERKRRALLKNDLGLRRRIELLQDFSMPIASTGIQVTADGQYIMASGVYKPRIRCYDVKQLSMKFERCLDAEIVKFHMLSEDYSKFVCLLSDRQLEIHAQYGFYYRTRIPKFGRDLSYHSPSCDLYIVGASSEVYRLNLDQGRYMAPLHTNARSCTVCEINPHHQLLTIGTEQGGVECWDPRSNTRCGQMAVSLDTMDSGGDTTLQPAVTALKYKNSLTLAVGTASGQVNGSKLSEMRVLLYDLRTPTPFLEKDHHYSIPVHSIAFQRSQDLVLSADAKALRIWHCSDGSPFTAIEPEHAINSVCYLPETGMVFMACEDSKMLSYYIPAVGHAPRWCSFLDSLTEELEEAEPVVYDDYKFVTSSDLDTLGLSHLVGTNLLRGYMHGYFMDIRLYHKAKAVSQPFAYREYRKEKIRQKIDEQRASRVKEKKVLRVNSELAKRLMEDTKKTVKDVSNPLGDNRFAAMFSDANFQIDEESEEFRAVHPVLAKAKLKKKKLEEKQADIERGESEEREGRPSDESSSSDEEEERAAWREVARLRRSKMAEEGEKGSVGEEGAKVEMVAVSGGDRLSIQRPSTVSRASLGKRLEREGGASLATPHSSSLGNKEMKFSLKKSEVETTHKQRMRDHRIERRKLGRSAKKILPKTRNTPVFWKGRRVK</sequence>
<feature type="compositionally biased region" description="Basic residues" evidence="6">
    <location>
        <begin position="646"/>
        <end position="668"/>
    </location>
</feature>
<feature type="domain" description="NUC153" evidence="7">
    <location>
        <begin position="483"/>
        <end position="510"/>
    </location>
</feature>
<evidence type="ECO:0000313" key="10">
    <source>
        <dbReference type="EMBL" id="CAI7990525.1"/>
    </source>
</evidence>
<feature type="compositionally biased region" description="Basic and acidic residues" evidence="6">
    <location>
        <begin position="520"/>
        <end position="542"/>
    </location>
</feature>
<feature type="region of interest" description="Disordered" evidence="6">
    <location>
        <begin position="592"/>
        <end position="683"/>
    </location>
</feature>
<evidence type="ECO:0000256" key="3">
    <source>
        <dbReference type="ARBA" id="ARBA00022574"/>
    </source>
</evidence>
<reference evidence="10" key="1">
    <citation type="submission" date="2023-03" db="EMBL/GenBank/DDBJ databases">
        <authorList>
            <person name="Steffen K."/>
            <person name="Cardenas P."/>
        </authorList>
    </citation>
    <scope>NUCLEOTIDE SEQUENCE</scope>
</reference>
<dbReference type="Gene3D" id="2.130.10.10">
    <property type="entry name" value="YVTN repeat-like/Quinoprotein amine dehydrogenase"/>
    <property type="match status" value="1"/>
</dbReference>
<dbReference type="Proteomes" id="UP001174909">
    <property type="component" value="Unassembled WGS sequence"/>
</dbReference>
<evidence type="ECO:0000256" key="2">
    <source>
        <dbReference type="ARBA" id="ARBA00005264"/>
    </source>
</evidence>
<dbReference type="GO" id="GO:0032040">
    <property type="term" value="C:small-subunit processome"/>
    <property type="evidence" value="ECO:0007669"/>
    <property type="project" value="TreeGrafter"/>
</dbReference>
<dbReference type="InterPro" id="IPR056550">
    <property type="entry name" value="NOL10_2nd"/>
</dbReference>
<evidence type="ECO:0000256" key="1">
    <source>
        <dbReference type="ARBA" id="ARBA00004604"/>
    </source>
</evidence>
<evidence type="ECO:0000313" key="11">
    <source>
        <dbReference type="Proteomes" id="UP001174909"/>
    </source>
</evidence>
<evidence type="ECO:0000259" key="7">
    <source>
        <dbReference type="Pfam" id="PF08159"/>
    </source>
</evidence>
<name>A0AA35QT87_GEOBA</name>
<dbReference type="InterPro" id="IPR015943">
    <property type="entry name" value="WD40/YVTN_repeat-like_dom_sf"/>
</dbReference>